<name>A0A0G4LVS0_VERLO</name>
<keyword evidence="3" id="KW-1185">Reference proteome</keyword>
<evidence type="ECO:0000313" key="2">
    <source>
        <dbReference type="EMBL" id="CRK26163.1"/>
    </source>
</evidence>
<dbReference type="PANTHER" id="PTHR38791:SF13">
    <property type="entry name" value="ZN(2)-C6 FUNGAL-TYPE DOMAIN-CONTAINING PROTEIN"/>
    <property type="match status" value="1"/>
</dbReference>
<dbReference type="EMBL" id="CVQH01020002">
    <property type="protein sequence ID" value="CRK26163.1"/>
    <property type="molecule type" value="Genomic_DNA"/>
</dbReference>
<dbReference type="InterPro" id="IPR053175">
    <property type="entry name" value="DHMBA_Reg_Transcription_Factor"/>
</dbReference>
<dbReference type="AlphaFoldDB" id="A0A0G4LVS0"/>
<dbReference type="PANTHER" id="PTHR38791">
    <property type="entry name" value="ZN(II)2CYS6 TRANSCRIPTION FACTOR (EUROFUNG)-RELATED-RELATED"/>
    <property type="match status" value="1"/>
</dbReference>
<reference evidence="2 3" key="1">
    <citation type="submission" date="2015-05" db="EMBL/GenBank/DDBJ databases">
        <authorList>
            <person name="Wang D.B."/>
            <person name="Wang M."/>
        </authorList>
    </citation>
    <scope>NUCLEOTIDE SEQUENCE [LARGE SCALE GENOMIC DNA]</scope>
    <source>
        <strain evidence="2">VL1</strain>
    </source>
</reference>
<accession>A0A0G4LVS0</accession>
<dbReference type="Proteomes" id="UP000044602">
    <property type="component" value="Unassembled WGS sequence"/>
</dbReference>
<proteinExistence type="predicted"/>
<evidence type="ECO:0000313" key="3">
    <source>
        <dbReference type="Proteomes" id="UP000044602"/>
    </source>
</evidence>
<gene>
    <name evidence="2" type="ORF">BN1708_014391</name>
</gene>
<protein>
    <submittedName>
        <fullName evidence="2">Uncharacterized protein</fullName>
    </submittedName>
</protein>
<organism evidence="2 3">
    <name type="scientific">Verticillium longisporum</name>
    <name type="common">Verticillium dahliae var. longisporum</name>
    <dbReference type="NCBI Taxonomy" id="100787"/>
    <lineage>
        <taxon>Eukaryota</taxon>
        <taxon>Fungi</taxon>
        <taxon>Dikarya</taxon>
        <taxon>Ascomycota</taxon>
        <taxon>Pezizomycotina</taxon>
        <taxon>Sordariomycetes</taxon>
        <taxon>Hypocreomycetidae</taxon>
        <taxon>Glomerellales</taxon>
        <taxon>Plectosphaerellaceae</taxon>
        <taxon>Verticillium</taxon>
    </lineage>
</organism>
<feature type="non-terminal residue" evidence="2">
    <location>
        <position position="1"/>
    </location>
</feature>
<sequence>QHPEQGKSDATLASVLMLGLFENITARQMGMFAWGSHIEGAIQLVKARGRKQLRTKTGFLLFVAVRTQRIIHTLTTCTAPIMGVEWWLSDAVKDEAAAISQRFAIKTAELRAEATRLMSTMARCPENIDIMLDMIRRAQTVDQEAMNWLQNLPEHFRFKTVAWEDHVPNGDYEKAEVFPGRVDIYQDFWIASVLNMARVCRLILASVIVRCAAWVCSPVDYRTTPEYASAARTCVDTITDIVASVPYQLGWHLKRPEVMERANLSGFACGVEDALKGLPGYFLTWPLAILHGQDYTTDAQRSWIVGRLKFIGDELGVKYAHLLSQIQIRIPSMLIRRDGLMANPYPNSHNFEKNALGSPALGPRSTAFGRLRDESSPAARGHAARTGREEEGRTVGQGHRHSGTVGAVGGAKLAEDATPKCRMTEDELLRRVLDFS</sequence>
<dbReference type="STRING" id="100787.A0A0G4LVS0"/>
<evidence type="ECO:0000256" key="1">
    <source>
        <dbReference type="SAM" id="MobiDB-lite"/>
    </source>
</evidence>
<feature type="region of interest" description="Disordered" evidence="1">
    <location>
        <begin position="363"/>
        <end position="406"/>
    </location>
</feature>